<dbReference type="EnsemblPlants" id="Kaladp0068s0323.1.v1.1">
    <property type="protein sequence ID" value="Kaladp0068s0323.1.v1.1.CDS.1"/>
    <property type="gene ID" value="Kaladp0068s0323.v1.1"/>
</dbReference>
<protein>
    <submittedName>
        <fullName evidence="2">Uncharacterized protein</fullName>
    </submittedName>
</protein>
<feature type="compositionally biased region" description="Basic and acidic residues" evidence="1">
    <location>
        <begin position="114"/>
        <end position="126"/>
    </location>
</feature>
<keyword evidence="3" id="KW-1185">Reference proteome</keyword>
<evidence type="ECO:0000313" key="3">
    <source>
        <dbReference type="Proteomes" id="UP000594263"/>
    </source>
</evidence>
<sequence length="138" mass="14326">MAESDDQPHKPNNPAAAAVNAVTTLGGGGGVDAVAAEGGTRGWWTWSGRTCGWRRWSGSGRTLVVAPPDPQIGYGGGDVEDAGGGDGPGGSGWLHRRIHKSTTEAAMLRTRVAEMEREGVRVKETSEEGGQEDRDDGG</sequence>
<feature type="region of interest" description="Disordered" evidence="1">
    <location>
        <begin position="114"/>
        <end position="138"/>
    </location>
</feature>
<feature type="compositionally biased region" description="Acidic residues" evidence="1">
    <location>
        <begin position="127"/>
        <end position="138"/>
    </location>
</feature>
<dbReference type="Proteomes" id="UP000594263">
    <property type="component" value="Unplaced"/>
</dbReference>
<dbReference type="AlphaFoldDB" id="A0A7N0UIE5"/>
<reference evidence="2" key="1">
    <citation type="submission" date="2021-01" db="UniProtKB">
        <authorList>
            <consortium name="EnsemblPlants"/>
        </authorList>
    </citation>
    <scope>IDENTIFICATION</scope>
</reference>
<evidence type="ECO:0000313" key="2">
    <source>
        <dbReference type="EnsemblPlants" id="Kaladp0068s0323.1.v1.1.CDS.1"/>
    </source>
</evidence>
<proteinExistence type="predicted"/>
<feature type="region of interest" description="Disordered" evidence="1">
    <location>
        <begin position="62"/>
        <end position="92"/>
    </location>
</feature>
<organism evidence="2 3">
    <name type="scientific">Kalanchoe fedtschenkoi</name>
    <name type="common">Lavender scallops</name>
    <name type="synonym">South American air plant</name>
    <dbReference type="NCBI Taxonomy" id="63787"/>
    <lineage>
        <taxon>Eukaryota</taxon>
        <taxon>Viridiplantae</taxon>
        <taxon>Streptophyta</taxon>
        <taxon>Embryophyta</taxon>
        <taxon>Tracheophyta</taxon>
        <taxon>Spermatophyta</taxon>
        <taxon>Magnoliopsida</taxon>
        <taxon>eudicotyledons</taxon>
        <taxon>Gunneridae</taxon>
        <taxon>Pentapetalae</taxon>
        <taxon>Saxifragales</taxon>
        <taxon>Crassulaceae</taxon>
        <taxon>Kalanchoe</taxon>
    </lineage>
</organism>
<evidence type="ECO:0000256" key="1">
    <source>
        <dbReference type="SAM" id="MobiDB-lite"/>
    </source>
</evidence>
<accession>A0A7N0UIE5</accession>
<dbReference type="Gramene" id="Kaladp0068s0323.1.v1.1">
    <property type="protein sequence ID" value="Kaladp0068s0323.1.v1.1.CDS.1"/>
    <property type="gene ID" value="Kaladp0068s0323.v1.1"/>
</dbReference>
<name>A0A7N0UIE5_KALFE</name>